<sequence length="331" mass="35875">MTGEEQSQPAAGTSVGQQLRQAREKLGLNVSDIANLQHLRPSVIQAIEAGDYSKVDTELFLKGYVRTYARHVGLDADALIRTLDSELEPLRQRRVQEQQSNPLIDIERKKKRKRQFAKLTLLLVFVAVVGFLVYDHFLKPGPGQVTPAADIPEEASAPLVDESVPGEDIPAETRVSSASIAEAPVVSPEPGVVAENTDTAPSAISQEPALAEREMAVGGEATEPAEPLTTDTEVAVVTQSESVAQENLPGLVRLEMNFSNDCWVQVTDADGKRLVSALRRDGDALDVQGRAPLRVVVGAMNAVESLRFEGESMDLGSFRVVNNRSEFTLEP</sequence>
<dbReference type="InterPro" id="IPR050400">
    <property type="entry name" value="Bact_Cytoskel_RodZ"/>
</dbReference>
<dbReference type="Pfam" id="PF13464">
    <property type="entry name" value="RodZ_C"/>
    <property type="match status" value="1"/>
</dbReference>
<keyword evidence="4" id="KW-1185">Reference proteome</keyword>
<dbReference type="Pfam" id="PF13413">
    <property type="entry name" value="HTH_25"/>
    <property type="match status" value="1"/>
</dbReference>
<keyword evidence="1" id="KW-0812">Transmembrane</keyword>
<comment type="caution">
    <text evidence="3">The sequence shown here is derived from an EMBL/GenBank/DDBJ whole genome shotgun (WGS) entry which is preliminary data.</text>
</comment>
<evidence type="ECO:0000256" key="1">
    <source>
        <dbReference type="SAM" id="Phobius"/>
    </source>
</evidence>
<dbReference type="PANTHER" id="PTHR34475:SF1">
    <property type="entry name" value="CYTOSKELETON PROTEIN RODZ"/>
    <property type="match status" value="1"/>
</dbReference>
<keyword evidence="1" id="KW-0472">Membrane</keyword>
<evidence type="ECO:0000313" key="3">
    <source>
        <dbReference type="EMBL" id="MBN7769246.1"/>
    </source>
</evidence>
<keyword evidence="1" id="KW-1133">Transmembrane helix</keyword>
<dbReference type="CDD" id="cd00093">
    <property type="entry name" value="HTH_XRE"/>
    <property type="match status" value="1"/>
</dbReference>
<name>A0ABS3BBL8_9GAMM</name>
<proteinExistence type="predicted"/>
<dbReference type="Proteomes" id="UP000664344">
    <property type="component" value="Unassembled WGS sequence"/>
</dbReference>
<feature type="transmembrane region" description="Helical" evidence="1">
    <location>
        <begin position="116"/>
        <end position="134"/>
    </location>
</feature>
<dbReference type="RefSeq" id="WP_206556879.1">
    <property type="nucleotide sequence ID" value="NZ_JAFKDB010000008.1"/>
</dbReference>
<feature type="domain" description="Cytoskeleton protein RodZ-like C-terminal" evidence="2">
    <location>
        <begin position="256"/>
        <end position="325"/>
    </location>
</feature>
<dbReference type="InterPro" id="IPR010982">
    <property type="entry name" value="Lambda_DNA-bd_dom_sf"/>
</dbReference>
<dbReference type="SUPFAM" id="SSF47413">
    <property type="entry name" value="lambda repressor-like DNA-binding domains"/>
    <property type="match status" value="1"/>
</dbReference>
<dbReference type="InterPro" id="IPR001387">
    <property type="entry name" value="Cro/C1-type_HTH"/>
</dbReference>
<accession>A0ABS3BBL8</accession>
<dbReference type="InterPro" id="IPR025194">
    <property type="entry name" value="RodZ-like_C"/>
</dbReference>
<dbReference type="Gene3D" id="1.10.260.40">
    <property type="entry name" value="lambda repressor-like DNA-binding domains"/>
    <property type="match status" value="1"/>
</dbReference>
<evidence type="ECO:0000313" key="4">
    <source>
        <dbReference type="Proteomes" id="UP000664344"/>
    </source>
</evidence>
<reference evidence="3 4" key="1">
    <citation type="submission" date="2021-02" db="EMBL/GenBank/DDBJ databases">
        <title>PHA producing bacteria isolated from coastal sediment in Guangdong, Shenzhen.</title>
        <authorList>
            <person name="Zheng W."/>
            <person name="Yu S."/>
            <person name="Huang Y."/>
        </authorList>
    </citation>
    <scope>NUCLEOTIDE SEQUENCE [LARGE SCALE GENOMIC DNA]</scope>
    <source>
        <strain evidence="3 4">TN21-5</strain>
    </source>
</reference>
<organism evidence="3 4">
    <name type="scientific">Marinobacter daepoensis</name>
    <dbReference type="NCBI Taxonomy" id="262077"/>
    <lineage>
        <taxon>Bacteria</taxon>
        <taxon>Pseudomonadati</taxon>
        <taxon>Pseudomonadota</taxon>
        <taxon>Gammaproteobacteria</taxon>
        <taxon>Pseudomonadales</taxon>
        <taxon>Marinobacteraceae</taxon>
        <taxon>Marinobacter</taxon>
    </lineage>
</organism>
<gene>
    <name evidence="3" type="ORF">JYP53_04925</name>
</gene>
<protein>
    <submittedName>
        <fullName evidence="3">Helix-turn-helix domain-containing protein</fullName>
    </submittedName>
</protein>
<dbReference type="EMBL" id="JAFKDB010000008">
    <property type="protein sequence ID" value="MBN7769246.1"/>
    <property type="molecule type" value="Genomic_DNA"/>
</dbReference>
<dbReference type="PANTHER" id="PTHR34475">
    <property type="match status" value="1"/>
</dbReference>
<evidence type="ECO:0000259" key="2">
    <source>
        <dbReference type="Pfam" id="PF13464"/>
    </source>
</evidence>